<evidence type="ECO:0000313" key="7">
    <source>
        <dbReference type="EMBL" id="KAF7805630.1"/>
    </source>
</evidence>
<accession>A0A834SJU4</accession>
<keyword evidence="8" id="KW-1185">Reference proteome</keyword>
<evidence type="ECO:0000256" key="4">
    <source>
        <dbReference type="ARBA" id="ARBA00022840"/>
    </source>
</evidence>
<dbReference type="GO" id="GO:0005524">
    <property type="term" value="F:ATP binding"/>
    <property type="evidence" value="ECO:0007669"/>
    <property type="project" value="UniProtKB-KW"/>
</dbReference>
<sequence>MLQHHLAGDGEGTAEGKVGSEDNRDGEMDVADLESGISVKRDGSTLGEVVMQGGCVMLAGRGENVSSVEVESVQYSHTAVNEAAVVARPDEFWGETSCAFVSLKDGLEKKSTVKEIME</sequence>
<comment type="caution">
    <text evidence="7">The sequence shown here is derived from an EMBL/GenBank/DDBJ whole genome shotgun (WGS) entry which is preliminary data.</text>
</comment>
<dbReference type="GO" id="GO:0016874">
    <property type="term" value="F:ligase activity"/>
    <property type="evidence" value="ECO:0007669"/>
    <property type="project" value="UniProtKB-KW"/>
</dbReference>
<dbReference type="EMBL" id="JAAIUW010000012">
    <property type="protein sequence ID" value="KAF7805630.1"/>
    <property type="molecule type" value="Genomic_DNA"/>
</dbReference>
<protein>
    <submittedName>
        <fullName evidence="7">Putative acyl-activating enzyme 5, peroxisomal</fullName>
    </submittedName>
</protein>
<dbReference type="PANTHER" id="PTHR43859:SF57">
    <property type="entry name" value="ACYL-ACTIVATING ENZYME 8-RELATED"/>
    <property type="match status" value="1"/>
</dbReference>
<dbReference type="Proteomes" id="UP000634136">
    <property type="component" value="Unassembled WGS sequence"/>
</dbReference>
<dbReference type="Gene3D" id="3.30.300.30">
    <property type="match status" value="1"/>
</dbReference>
<dbReference type="AlphaFoldDB" id="A0A834SJU4"/>
<feature type="domain" description="AMP-binding enzyme C-terminal" evidence="6">
    <location>
        <begin position="69"/>
        <end position="117"/>
    </location>
</feature>
<proteinExistence type="inferred from homology"/>
<evidence type="ECO:0000256" key="5">
    <source>
        <dbReference type="SAM" id="MobiDB-lite"/>
    </source>
</evidence>
<comment type="similarity">
    <text evidence="1">Belongs to the ATP-dependent AMP-binding enzyme family.</text>
</comment>
<keyword evidence="2" id="KW-0436">Ligase</keyword>
<feature type="compositionally biased region" description="Basic and acidic residues" evidence="5">
    <location>
        <begin position="18"/>
        <end position="27"/>
    </location>
</feature>
<keyword evidence="4" id="KW-0067">ATP-binding</keyword>
<evidence type="ECO:0000259" key="6">
    <source>
        <dbReference type="Pfam" id="PF13193"/>
    </source>
</evidence>
<evidence type="ECO:0000256" key="2">
    <source>
        <dbReference type="ARBA" id="ARBA00022598"/>
    </source>
</evidence>
<feature type="region of interest" description="Disordered" evidence="5">
    <location>
        <begin position="1"/>
        <end position="29"/>
    </location>
</feature>
<dbReference type="InterPro" id="IPR025110">
    <property type="entry name" value="AMP-bd_C"/>
</dbReference>
<organism evidence="7 8">
    <name type="scientific">Senna tora</name>
    <dbReference type="NCBI Taxonomy" id="362788"/>
    <lineage>
        <taxon>Eukaryota</taxon>
        <taxon>Viridiplantae</taxon>
        <taxon>Streptophyta</taxon>
        <taxon>Embryophyta</taxon>
        <taxon>Tracheophyta</taxon>
        <taxon>Spermatophyta</taxon>
        <taxon>Magnoliopsida</taxon>
        <taxon>eudicotyledons</taxon>
        <taxon>Gunneridae</taxon>
        <taxon>Pentapetalae</taxon>
        <taxon>rosids</taxon>
        <taxon>fabids</taxon>
        <taxon>Fabales</taxon>
        <taxon>Fabaceae</taxon>
        <taxon>Caesalpinioideae</taxon>
        <taxon>Cassia clade</taxon>
        <taxon>Senna</taxon>
    </lineage>
</organism>
<evidence type="ECO:0000313" key="8">
    <source>
        <dbReference type="Proteomes" id="UP000634136"/>
    </source>
</evidence>
<dbReference type="OrthoDB" id="10253115at2759"/>
<dbReference type="SUPFAM" id="SSF56801">
    <property type="entry name" value="Acetyl-CoA synthetase-like"/>
    <property type="match status" value="1"/>
</dbReference>
<dbReference type="PANTHER" id="PTHR43859">
    <property type="entry name" value="ACYL-ACTIVATING ENZYME"/>
    <property type="match status" value="1"/>
</dbReference>
<evidence type="ECO:0000256" key="1">
    <source>
        <dbReference type="ARBA" id="ARBA00006432"/>
    </source>
</evidence>
<name>A0A834SJU4_9FABA</name>
<gene>
    <name evidence="7" type="ORF">G2W53_037791</name>
</gene>
<reference evidence="7" key="1">
    <citation type="submission" date="2020-09" db="EMBL/GenBank/DDBJ databases">
        <title>Genome-Enabled Discovery of Anthraquinone Biosynthesis in Senna tora.</title>
        <authorList>
            <person name="Kang S.-H."/>
            <person name="Pandey R.P."/>
            <person name="Lee C.-M."/>
            <person name="Sim J.-S."/>
            <person name="Jeong J.-T."/>
            <person name="Choi B.-S."/>
            <person name="Jung M."/>
            <person name="Ginzburg D."/>
            <person name="Zhao K."/>
            <person name="Won S.Y."/>
            <person name="Oh T.-J."/>
            <person name="Yu Y."/>
            <person name="Kim N.-H."/>
            <person name="Lee O.R."/>
            <person name="Lee T.-H."/>
            <person name="Bashyal P."/>
            <person name="Kim T.-S."/>
            <person name="Lee W.-H."/>
            <person name="Kawkins C."/>
            <person name="Kim C.-K."/>
            <person name="Kim J.S."/>
            <person name="Ahn B.O."/>
            <person name="Rhee S.Y."/>
            <person name="Sohng J.K."/>
        </authorList>
    </citation>
    <scope>NUCLEOTIDE SEQUENCE</scope>
    <source>
        <tissue evidence="7">Leaf</tissue>
    </source>
</reference>
<dbReference type="Pfam" id="PF13193">
    <property type="entry name" value="AMP-binding_C"/>
    <property type="match status" value="1"/>
</dbReference>
<evidence type="ECO:0000256" key="3">
    <source>
        <dbReference type="ARBA" id="ARBA00022741"/>
    </source>
</evidence>
<dbReference type="InterPro" id="IPR045851">
    <property type="entry name" value="AMP-bd_C_sf"/>
</dbReference>
<keyword evidence="3" id="KW-0547">Nucleotide-binding</keyword>